<reference evidence="1" key="1">
    <citation type="submission" date="2019-08" db="EMBL/GenBank/DDBJ databases">
        <authorList>
            <person name="Kucharzyk K."/>
            <person name="Murdoch R.W."/>
            <person name="Higgins S."/>
            <person name="Loffler F."/>
        </authorList>
    </citation>
    <scope>NUCLEOTIDE SEQUENCE</scope>
</reference>
<proteinExistence type="predicted"/>
<protein>
    <submittedName>
        <fullName evidence="1">Uncharacterized protein</fullName>
    </submittedName>
</protein>
<gene>
    <name evidence="1" type="ORF">SDC9_158551</name>
</gene>
<sequence length="35" mass="3735">MSGHACDRVVGDDKRADRVVVRHVQKACQAAVAEG</sequence>
<accession>A0A645FBE7</accession>
<organism evidence="1">
    <name type="scientific">bioreactor metagenome</name>
    <dbReference type="NCBI Taxonomy" id="1076179"/>
    <lineage>
        <taxon>unclassified sequences</taxon>
        <taxon>metagenomes</taxon>
        <taxon>ecological metagenomes</taxon>
    </lineage>
</organism>
<comment type="caution">
    <text evidence="1">The sequence shown here is derived from an EMBL/GenBank/DDBJ whole genome shotgun (WGS) entry which is preliminary data.</text>
</comment>
<dbReference type="EMBL" id="VSSQ01057447">
    <property type="protein sequence ID" value="MPN11250.1"/>
    <property type="molecule type" value="Genomic_DNA"/>
</dbReference>
<evidence type="ECO:0000313" key="1">
    <source>
        <dbReference type="EMBL" id="MPN11250.1"/>
    </source>
</evidence>
<dbReference type="AlphaFoldDB" id="A0A645FBE7"/>
<name>A0A645FBE7_9ZZZZ</name>